<dbReference type="Proteomes" id="UP000266673">
    <property type="component" value="Unassembled WGS sequence"/>
</dbReference>
<dbReference type="InterPro" id="IPR000719">
    <property type="entry name" value="Prot_kinase_dom"/>
</dbReference>
<keyword evidence="1" id="KW-0433">Leucine-rich repeat</keyword>
<evidence type="ECO:0000259" key="3">
    <source>
        <dbReference type="PROSITE" id="PS50011"/>
    </source>
</evidence>
<accession>A0A397TUA2</accession>
<dbReference type="AlphaFoldDB" id="A0A397TUA2"/>
<keyword evidence="5" id="KW-1185">Reference proteome</keyword>
<dbReference type="InterPro" id="IPR011009">
    <property type="entry name" value="Kinase-like_dom_sf"/>
</dbReference>
<sequence length="238" mass="26878">MKSDVYSLGVILWEISSGRLPFPSFESVLSLAVHIFRGNREEPIEGTPFQYIQLYKQCWDNDPANRPETGFIFNTLKQINPNESLSKYHPIEASDQFFESLRKEALKFFEQGKFLKALDLFEEILKNGQLSPEDQVSVTAWDLSHNHGFKNFNELIMVLRKNTTLTSLDLGSNELGSFGGYMLSEVLCKNTTLTYLILKENNLGSKGGEALSEALCMNTTLTFLNLDSNELGSKGEKN</sequence>
<dbReference type="Pfam" id="PF07714">
    <property type="entry name" value="PK_Tyr_Ser-Thr"/>
    <property type="match status" value="1"/>
</dbReference>
<dbReference type="SUPFAM" id="SSF52047">
    <property type="entry name" value="RNI-like"/>
    <property type="match status" value="1"/>
</dbReference>
<dbReference type="PANTHER" id="PTHR24114">
    <property type="entry name" value="LEUCINE RICH REPEAT FAMILY PROTEIN"/>
    <property type="match status" value="1"/>
</dbReference>
<dbReference type="PANTHER" id="PTHR24114:SF2">
    <property type="entry name" value="F-BOX DOMAIN-CONTAINING PROTEIN-RELATED"/>
    <property type="match status" value="1"/>
</dbReference>
<comment type="caution">
    <text evidence="4">The sequence shown here is derived from an EMBL/GenBank/DDBJ whole genome shotgun (WGS) entry which is preliminary data.</text>
</comment>
<dbReference type="GO" id="GO:0004672">
    <property type="term" value="F:protein kinase activity"/>
    <property type="evidence" value="ECO:0007669"/>
    <property type="project" value="InterPro"/>
</dbReference>
<dbReference type="InterPro" id="IPR001245">
    <property type="entry name" value="Ser-Thr/Tyr_kinase_cat_dom"/>
</dbReference>
<protein>
    <recommendedName>
        <fullName evidence="3">Protein kinase domain-containing protein</fullName>
    </recommendedName>
</protein>
<dbReference type="SMART" id="SM00368">
    <property type="entry name" value="LRR_RI"/>
    <property type="match status" value="2"/>
</dbReference>
<organism evidence="4 5">
    <name type="scientific">Gigaspora rosea</name>
    <dbReference type="NCBI Taxonomy" id="44941"/>
    <lineage>
        <taxon>Eukaryota</taxon>
        <taxon>Fungi</taxon>
        <taxon>Fungi incertae sedis</taxon>
        <taxon>Mucoromycota</taxon>
        <taxon>Glomeromycotina</taxon>
        <taxon>Glomeromycetes</taxon>
        <taxon>Diversisporales</taxon>
        <taxon>Gigasporaceae</taxon>
        <taxon>Gigaspora</taxon>
    </lineage>
</organism>
<evidence type="ECO:0000256" key="1">
    <source>
        <dbReference type="ARBA" id="ARBA00022614"/>
    </source>
</evidence>
<proteinExistence type="predicted"/>
<name>A0A397TUA2_9GLOM</name>
<dbReference type="EMBL" id="QKWP01005975">
    <property type="protein sequence ID" value="RIA99957.1"/>
    <property type="molecule type" value="Genomic_DNA"/>
</dbReference>
<dbReference type="PROSITE" id="PS50011">
    <property type="entry name" value="PROTEIN_KINASE_DOM"/>
    <property type="match status" value="1"/>
</dbReference>
<dbReference type="InterPro" id="IPR032675">
    <property type="entry name" value="LRR_dom_sf"/>
</dbReference>
<evidence type="ECO:0000313" key="5">
    <source>
        <dbReference type="Proteomes" id="UP000266673"/>
    </source>
</evidence>
<feature type="domain" description="Protein kinase" evidence="3">
    <location>
        <begin position="1"/>
        <end position="92"/>
    </location>
</feature>
<dbReference type="OrthoDB" id="18598at2759"/>
<dbReference type="GO" id="GO:0005524">
    <property type="term" value="F:ATP binding"/>
    <property type="evidence" value="ECO:0007669"/>
    <property type="project" value="InterPro"/>
</dbReference>
<dbReference type="Gene3D" id="1.10.510.10">
    <property type="entry name" value="Transferase(Phosphotransferase) domain 1"/>
    <property type="match status" value="1"/>
</dbReference>
<keyword evidence="2" id="KW-0677">Repeat</keyword>
<evidence type="ECO:0000256" key="2">
    <source>
        <dbReference type="ARBA" id="ARBA00022737"/>
    </source>
</evidence>
<gene>
    <name evidence="4" type="ORF">C2G38_2236345</name>
</gene>
<evidence type="ECO:0000313" key="4">
    <source>
        <dbReference type="EMBL" id="RIA99957.1"/>
    </source>
</evidence>
<reference evidence="4 5" key="1">
    <citation type="submission" date="2018-06" db="EMBL/GenBank/DDBJ databases">
        <title>Comparative genomics reveals the genomic features of Rhizophagus irregularis, R. cerebriforme, R. diaphanum and Gigaspora rosea, and their symbiotic lifestyle signature.</title>
        <authorList>
            <person name="Morin E."/>
            <person name="San Clemente H."/>
            <person name="Chen E.C.H."/>
            <person name="De La Providencia I."/>
            <person name="Hainaut M."/>
            <person name="Kuo A."/>
            <person name="Kohler A."/>
            <person name="Murat C."/>
            <person name="Tang N."/>
            <person name="Roy S."/>
            <person name="Loubradou J."/>
            <person name="Henrissat B."/>
            <person name="Grigoriev I.V."/>
            <person name="Corradi N."/>
            <person name="Roux C."/>
            <person name="Martin F.M."/>
        </authorList>
    </citation>
    <scope>NUCLEOTIDE SEQUENCE [LARGE SCALE GENOMIC DNA]</scope>
    <source>
        <strain evidence="4 5">DAOM 194757</strain>
    </source>
</reference>
<dbReference type="InterPro" id="IPR001611">
    <property type="entry name" value="Leu-rich_rpt"/>
</dbReference>
<dbReference type="SUPFAM" id="SSF56112">
    <property type="entry name" value="Protein kinase-like (PK-like)"/>
    <property type="match status" value="1"/>
</dbReference>
<dbReference type="Pfam" id="PF13516">
    <property type="entry name" value="LRR_6"/>
    <property type="match status" value="3"/>
</dbReference>
<dbReference type="InterPro" id="IPR052394">
    <property type="entry name" value="LRR-containing"/>
</dbReference>
<dbReference type="Gene3D" id="3.80.10.10">
    <property type="entry name" value="Ribonuclease Inhibitor"/>
    <property type="match status" value="1"/>
</dbReference>